<dbReference type="RefSeq" id="WP_225677357.1">
    <property type="nucleotide sequence ID" value="NZ_JAEDAH010000105.1"/>
</dbReference>
<comment type="caution">
    <text evidence="5">The sequence shown here is derived from an EMBL/GenBank/DDBJ whole genome shotgun (WGS) entry which is preliminary data.</text>
</comment>
<gene>
    <name evidence="5" type="ORF">I9W95_17670</name>
</gene>
<evidence type="ECO:0000259" key="4">
    <source>
        <dbReference type="PROSITE" id="PS50052"/>
    </source>
</evidence>
<keyword evidence="2" id="KW-0808">Transferase</keyword>
<dbReference type="InterPro" id="IPR008144">
    <property type="entry name" value="Guanylate_kin-like_dom"/>
</dbReference>
<name>A0ABS7ZXU9_9GAMM</name>
<dbReference type="PROSITE" id="PS50052">
    <property type="entry name" value="GUANYLATE_KINASE_2"/>
    <property type="match status" value="1"/>
</dbReference>
<evidence type="ECO:0000256" key="3">
    <source>
        <dbReference type="ARBA" id="ARBA00022777"/>
    </source>
</evidence>
<dbReference type="PANTHER" id="PTHR23117">
    <property type="entry name" value="GUANYLATE KINASE-RELATED"/>
    <property type="match status" value="1"/>
</dbReference>
<dbReference type="InterPro" id="IPR020590">
    <property type="entry name" value="Guanylate_kinase_CS"/>
</dbReference>
<keyword evidence="6" id="KW-1185">Reference proteome</keyword>
<accession>A0ABS7ZXU9</accession>
<dbReference type="Gene3D" id="3.40.50.300">
    <property type="entry name" value="P-loop containing nucleotide triphosphate hydrolases"/>
    <property type="match status" value="1"/>
</dbReference>
<feature type="domain" description="Guanylate kinase-like" evidence="4">
    <location>
        <begin position="10"/>
        <end position="195"/>
    </location>
</feature>
<dbReference type="PROSITE" id="PS00856">
    <property type="entry name" value="GUANYLATE_KINASE_1"/>
    <property type="match status" value="1"/>
</dbReference>
<evidence type="ECO:0000256" key="2">
    <source>
        <dbReference type="ARBA" id="ARBA00022679"/>
    </source>
</evidence>
<dbReference type="Proteomes" id="UP000714380">
    <property type="component" value="Unassembled WGS sequence"/>
</dbReference>
<comment type="similarity">
    <text evidence="1">Belongs to the guanylate kinase family.</text>
</comment>
<reference evidence="5 6" key="1">
    <citation type="submission" date="2020-12" db="EMBL/GenBank/DDBJ databases">
        <title>Novel Thalassolituus-related marine hydrocarbonoclastic bacteria mediated algae-derived hydrocarbons mineralization in twilight zone of the northern South China Sea.</title>
        <authorList>
            <person name="Dong C."/>
        </authorList>
    </citation>
    <scope>NUCLEOTIDE SEQUENCE [LARGE SCALE GENOMIC DNA]</scope>
    <source>
        <strain evidence="5 6">IMCC1826</strain>
    </source>
</reference>
<organism evidence="5 6">
    <name type="scientific">Thalassolituus marinus</name>
    <dbReference type="NCBI Taxonomy" id="671053"/>
    <lineage>
        <taxon>Bacteria</taxon>
        <taxon>Pseudomonadati</taxon>
        <taxon>Pseudomonadota</taxon>
        <taxon>Gammaproteobacteria</taxon>
        <taxon>Oceanospirillales</taxon>
        <taxon>Oceanospirillaceae</taxon>
        <taxon>Thalassolituus</taxon>
    </lineage>
</organism>
<protein>
    <recommendedName>
        <fullName evidence="4">Guanylate kinase-like domain-containing protein</fullName>
    </recommendedName>
</protein>
<evidence type="ECO:0000313" key="5">
    <source>
        <dbReference type="EMBL" id="MCA6065430.1"/>
    </source>
</evidence>
<dbReference type="PANTHER" id="PTHR23117:SF13">
    <property type="entry name" value="GUANYLATE KINASE"/>
    <property type="match status" value="1"/>
</dbReference>
<dbReference type="InterPro" id="IPR027417">
    <property type="entry name" value="P-loop_NTPase"/>
</dbReference>
<evidence type="ECO:0000313" key="6">
    <source>
        <dbReference type="Proteomes" id="UP000714380"/>
    </source>
</evidence>
<dbReference type="SMART" id="SM00072">
    <property type="entry name" value="GuKc"/>
    <property type="match status" value="1"/>
</dbReference>
<proteinExistence type="inferred from homology"/>
<evidence type="ECO:0000256" key="1">
    <source>
        <dbReference type="ARBA" id="ARBA00005790"/>
    </source>
</evidence>
<dbReference type="SUPFAM" id="SSF52540">
    <property type="entry name" value="P-loop containing nucleoside triphosphate hydrolases"/>
    <property type="match status" value="1"/>
</dbReference>
<keyword evidence="3" id="KW-0418">Kinase</keyword>
<dbReference type="InterPro" id="IPR008145">
    <property type="entry name" value="GK/Ca_channel_bsu"/>
</dbReference>
<dbReference type="Pfam" id="PF00625">
    <property type="entry name" value="Guanylate_kin"/>
    <property type="match status" value="1"/>
</dbReference>
<sequence>MMQQKTLLRPLVVAVTGISTAGKTYIAQAIPQMSFYPLVSITTRPMRPGELPGFDYHYVGSEEFDRLVRAGSLIEFDSFAGYHYGLPCDQFQESLSSGLIACHVCTPAGVSALRSKSQTMGFDLVSVWVDAPVTTVIYRMCKRWMMDSSLDKNYLAERLALAISVEPGWDGYFNYAVADSGDLLPVIQDVLDRRETSVYPEVEYKAPQPDLLEFAFVFKVLHEVFPLRSPPRNTDQLNDLVSDILVALYH</sequence>
<dbReference type="EMBL" id="JAEDAH010000105">
    <property type="protein sequence ID" value="MCA6065430.1"/>
    <property type="molecule type" value="Genomic_DNA"/>
</dbReference>